<accession>A0A5B7Y123</accession>
<gene>
    <name evidence="2" type="ORF">UCCLBBS449_1638</name>
</gene>
<feature type="region of interest" description="Disordered" evidence="1">
    <location>
        <begin position="228"/>
        <end position="262"/>
    </location>
</feature>
<name>A0A5B7Y123_LEVBR</name>
<dbReference type="Proteomes" id="UP000307074">
    <property type="component" value="Chromosome"/>
</dbReference>
<reference evidence="2 3" key="1">
    <citation type="submission" date="2018-07" db="EMBL/GenBank/DDBJ databases">
        <authorList>
            <person name="Feyereisen M."/>
        </authorList>
    </citation>
    <scope>NUCLEOTIDE SEQUENCE [LARGE SCALE GENOMIC DNA]</scope>
    <source>
        <strain evidence="2 3">UCCLBBS449</strain>
    </source>
</reference>
<protein>
    <submittedName>
        <fullName evidence="2">Uncharacterized protein</fullName>
    </submittedName>
</protein>
<evidence type="ECO:0000313" key="2">
    <source>
        <dbReference type="EMBL" id="QCZ53573.1"/>
    </source>
</evidence>
<evidence type="ECO:0000256" key="1">
    <source>
        <dbReference type="SAM" id="MobiDB-lite"/>
    </source>
</evidence>
<dbReference type="RefSeq" id="WP_042750536.1">
    <property type="nucleotide sequence ID" value="NZ_CP031198.1"/>
</dbReference>
<dbReference type="InterPro" id="IPR016913">
    <property type="entry name" value="UCP029215"/>
</dbReference>
<dbReference type="Pfam" id="PF09979">
    <property type="entry name" value="DUF2213"/>
    <property type="match status" value="1"/>
</dbReference>
<sequence length="367" mass="39936">MKFYDRAELGKYVETPEGYLHGEFPITRPGVFPYMRNGGSVSQVAKLPDEVFSKETIESANNKPLTNDHPNVGVDVRNFKTLSVGMTDSDAHVEDNKLVVGATITDPDMIAQVKSGKRELSIGFNADVPTESGEYGGAQYDAAQRNIKINHIAIVDRGRAGHGISIHDSAAFVMGDNNTKTGGKHMANLIIDSQQFEVDQHVADAHDDLKKQVAAKEAELAKLKKQLNGANDEAASSKKEADSLKGERDALKTQLKDAQDKQLDQGALDKHIDARLALQTSAARFVGDSFDFKGKTDREVKVAAIKTTNDSFDEKDKSDDYINAFYDSAVSLADKKGFTHTLGGQGGNQNETDSVDKLKGDRANAYK</sequence>
<evidence type="ECO:0000313" key="3">
    <source>
        <dbReference type="Proteomes" id="UP000307074"/>
    </source>
</evidence>
<dbReference type="EMBL" id="CP031198">
    <property type="protein sequence ID" value="QCZ53573.1"/>
    <property type="molecule type" value="Genomic_DNA"/>
</dbReference>
<feature type="compositionally biased region" description="Basic and acidic residues" evidence="1">
    <location>
        <begin position="354"/>
        <end position="367"/>
    </location>
</feature>
<organism evidence="2 3">
    <name type="scientific">Levilactobacillus brevis</name>
    <name type="common">Lactobacillus brevis</name>
    <dbReference type="NCBI Taxonomy" id="1580"/>
    <lineage>
        <taxon>Bacteria</taxon>
        <taxon>Bacillati</taxon>
        <taxon>Bacillota</taxon>
        <taxon>Bacilli</taxon>
        <taxon>Lactobacillales</taxon>
        <taxon>Lactobacillaceae</taxon>
        <taxon>Levilactobacillus</taxon>
    </lineage>
</organism>
<dbReference type="AlphaFoldDB" id="A0A5B7Y123"/>
<proteinExistence type="predicted"/>
<dbReference type="PIRSF" id="PIRSF029215">
    <property type="entry name" value="UCP029215"/>
    <property type="match status" value="1"/>
</dbReference>
<feature type="region of interest" description="Disordered" evidence="1">
    <location>
        <begin position="337"/>
        <end position="367"/>
    </location>
</feature>
<feature type="compositionally biased region" description="Basic and acidic residues" evidence="1">
    <location>
        <begin position="235"/>
        <end position="262"/>
    </location>
</feature>